<keyword evidence="6" id="KW-1185">Reference proteome</keyword>
<evidence type="ECO:0000256" key="3">
    <source>
        <dbReference type="SAM" id="SignalP"/>
    </source>
</evidence>
<gene>
    <name evidence="5" type="ORF">OM33_17145</name>
</gene>
<dbReference type="Gene3D" id="2.40.160.50">
    <property type="entry name" value="membrane protein fhac: a member of the omp85/tpsb transporter family"/>
    <property type="match status" value="1"/>
</dbReference>
<dbReference type="AlphaFoldDB" id="A0A0A7EJV4"/>
<dbReference type="Proteomes" id="UP000030341">
    <property type="component" value="Chromosome 2"/>
</dbReference>
<dbReference type="STRING" id="1348114.OM33_17145"/>
<dbReference type="GO" id="GO:0019867">
    <property type="term" value="C:outer membrane"/>
    <property type="evidence" value="ECO:0007669"/>
    <property type="project" value="InterPro"/>
</dbReference>
<dbReference type="Pfam" id="PF01103">
    <property type="entry name" value="Omp85"/>
    <property type="match status" value="1"/>
</dbReference>
<name>A0A0A7EJV4_9GAMM</name>
<evidence type="ECO:0000256" key="1">
    <source>
        <dbReference type="ARBA" id="ARBA00004370"/>
    </source>
</evidence>
<dbReference type="OrthoDB" id="9771071at2"/>
<comment type="subcellular location">
    <subcellularLocation>
        <location evidence="1">Membrane</location>
    </subcellularLocation>
</comment>
<keyword evidence="3" id="KW-0732">Signal</keyword>
<evidence type="ECO:0000259" key="4">
    <source>
        <dbReference type="Pfam" id="PF01103"/>
    </source>
</evidence>
<sequence>MFLFLKNTAFTILALCSFSLCASSVLSQFIDPLDGKFDASSYLAENAYGFLPVPIIITDPALNGGLGAVGIFFHESQEDAEKRKEAMRHSENAAQHLLPPNVTAVAAGYTGNDSWFSGAGHLGFFNQGKIRYMGGVGYGDINLNFYGFGDLNFNKALELNTQAFAAIQKLKFKIPESNFYIGFNQRYIDASISPTHLPDFGAVFPPHWEKPLEDLFRSLLTSEVTTSGLGVSLQFDNRDNFFSPQSGYSYTLDITRFDDAIGSDIEYDLFDFEGLNYFKINDDFHLGLKLAAEHVATNTLLPPFAMPSMRIRGVPIGRYQGEYAVATEAELNYNIDNRWTLSAFSGIGRVANSFDELKESNSRVGKGVGFRYLIARRYGFKMGLDVAFGPEETVWYVQAGSAW</sequence>
<dbReference type="KEGG" id="pseo:OM33_17145"/>
<reference evidence="5 6" key="1">
    <citation type="submission" date="2014-11" db="EMBL/GenBank/DDBJ databases">
        <title>Complete Genome Sequence of Pseudoalteromonas sp. Strain OCN003 Isolated from Kaneohe Bay, Oahu, Hawaii.</title>
        <authorList>
            <person name="Beurmann S."/>
            <person name="Videau P."/>
            <person name="Ushijima B."/>
            <person name="Smith A.M."/>
            <person name="Aeby G.S."/>
            <person name="Callahan S.M."/>
            <person name="Belcaid M."/>
        </authorList>
    </citation>
    <scope>NUCLEOTIDE SEQUENCE [LARGE SCALE GENOMIC DNA]</scope>
    <source>
        <strain evidence="5 6">OCN003</strain>
    </source>
</reference>
<organism evidence="5 6">
    <name type="scientific">Pseudoalteromonas piratica</name>
    <dbReference type="NCBI Taxonomy" id="1348114"/>
    <lineage>
        <taxon>Bacteria</taxon>
        <taxon>Pseudomonadati</taxon>
        <taxon>Pseudomonadota</taxon>
        <taxon>Gammaproteobacteria</taxon>
        <taxon>Alteromonadales</taxon>
        <taxon>Pseudoalteromonadaceae</taxon>
        <taxon>Pseudoalteromonas</taxon>
    </lineage>
</organism>
<proteinExistence type="predicted"/>
<feature type="signal peptide" evidence="3">
    <location>
        <begin position="1"/>
        <end position="22"/>
    </location>
</feature>
<feature type="chain" id="PRO_5002039204" description="Bacterial surface antigen (D15) domain-containing protein" evidence="3">
    <location>
        <begin position="23"/>
        <end position="403"/>
    </location>
</feature>
<dbReference type="RefSeq" id="WP_040135381.1">
    <property type="nucleotide sequence ID" value="NZ_CP009889.1"/>
</dbReference>
<dbReference type="InterPro" id="IPR000184">
    <property type="entry name" value="Bac_surfAg_D15"/>
</dbReference>
<feature type="domain" description="Bacterial surface antigen (D15)" evidence="4">
    <location>
        <begin position="175"/>
        <end position="303"/>
    </location>
</feature>
<evidence type="ECO:0000256" key="2">
    <source>
        <dbReference type="ARBA" id="ARBA00023136"/>
    </source>
</evidence>
<accession>A0A0A7EJV4</accession>
<evidence type="ECO:0000313" key="5">
    <source>
        <dbReference type="EMBL" id="AIY66833.1"/>
    </source>
</evidence>
<dbReference type="eggNOG" id="COG0729">
    <property type="taxonomic scope" value="Bacteria"/>
</dbReference>
<protein>
    <recommendedName>
        <fullName evidence="4">Bacterial surface antigen (D15) domain-containing protein</fullName>
    </recommendedName>
</protein>
<dbReference type="EMBL" id="CP009889">
    <property type="protein sequence ID" value="AIY66833.1"/>
    <property type="molecule type" value="Genomic_DNA"/>
</dbReference>
<evidence type="ECO:0000313" key="6">
    <source>
        <dbReference type="Proteomes" id="UP000030341"/>
    </source>
</evidence>
<dbReference type="HOGENOM" id="CLU_046092_2_0_6"/>
<keyword evidence="2" id="KW-0472">Membrane</keyword>